<evidence type="ECO:0000313" key="6">
    <source>
        <dbReference type="EMBL" id="TDD48345.1"/>
    </source>
</evidence>
<dbReference type="InterPro" id="IPR036390">
    <property type="entry name" value="WH_DNA-bd_sf"/>
</dbReference>
<dbReference type="InterPro" id="IPR000524">
    <property type="entry name" value="Tscrpt_reg_HTH_GntR"/>
</dbReference>
<evidence type="ECO:0000313" key="7">
    <source>
        <dbReference type="Proteomes" id="UP000295302"/>
    </source>
</evidence>
<name>A0A4R4YSR9_9ACTN</name>
<evidence type="ECO:0000259" key="5">
    <source>
        <dbReference type="PROSITE" id="PS50949"/>
    </source>
</evidence>
<evidence type="ECO:0000256" key="1">
    <source>
        <dbReference type="ARBA" id="ARBA00023015"/>
    </source>
</evidence>
<dbReference type="AlphaFoldDB" id="A0A4R4YSR9"/>
<keyword evidence="7" id="KW-1185">Reference proteome</keyword>
<dbReference type="SUPFAM" id="SSF46689">
    <property type="entry name" value="Homeodomain-like"/>
    <property type="match status" value="1"/>
</dbReference>
<dbReference type="Gene3D" id="1.20.120.530">
    <property type="entry name" value="GntR ligand-binding domain-like"/>
    <property type="match status" value="1"/>
</dbReference>
<keyword evidence="1" id="KW-0805">Transcription regulation</keyword>
<dbReference type="SUPFAM" id="SSF48008">
    <property type="entry name" value="GntR ligand-binding domain-like"/>
    <property type="match status" value="1"/>
</dbReference>
<dbReference type="OrthoDB" id="2375382at2"/>
<dbReference type="SMART" id="SM00895">
    <property type="entry name" value="FCD"/>
    <property type="match status" value="1"/>
</dbReference>
<proteinExistence type="predicted"/>
<dbReference type="CDD" id="cd07377">
    <property type="entry name" value="WHTH_GntR"/>
    <property type="match status" value="1"/>
</dbReference>
<sequence>MVGRGDDKRLVLSAEELATLRDWAAGRSEGLALRSRIVLACADGSPRKEIATRLAVSPATVAKWRARFVERGLDGLADAPRPGRPRSRERQEAERVIAAAGGGAVPSTRTMAKQLGLSQSTVARIWQEQQLAPPADRVLPRELLSDRVYALLRGWIVSGELVAGQRLVEAEIARRVGTSQAPAREAIKRLAHEGLVISYPNRGSYVAEISDEQAREVRDIRVLLEEYAARGAAVRILPDTLRQLSADVLAMRRAARDGDIGAFRDADLAFHRRVCAACGNSFLLRLWRTIESNLWSLHVVGNPLYDGDWTAMAGHHDDLVAVLAAGDPDEAARLFAAHARGEASRTRPRTRPSTSTEP</sequence>
<dbReference type="InterPro" id="IPR036388">
    <property type="entry name" value="WH-like_DNA-bd_sf"/>
</dbReference>
<dbReference type="GO" id="GO:0043565">
    <property type="term" value="F:sequence-specific DNA binding"/>
    <property type="evidence" value="ECO:0007669"/>
    <property type="project" value="InterPro"/>
</dbReference>
<dbReference type="InterPro" id="IPR011711">
    <property type="entry name" value="GntR_C"/>
</dbReference>
<evidence type="ECO:0000256" key="4">
    <source>
        <dbReference type="SAM" id="MobiDB-lite"/>
    </source>
</evidence>
<dbReference type="Pfam" id="PF07729">
    <property type="entry name" value="FCD"/>
    <property type="match status" value="1"/>
</dbReference>
<gene>
    <name evidence="6" type="ORF">E1286_15605</name>
</gene>
<dbReference type="Gene3D" id="1.10.10.10">
    <property type="entry name" value="Winged helix-like DNA-binding domain superfamily/Winged helix DNA-binding domain"/>
    <property type="match status" value="1"/>
</dbReference>
<feature type="region of interest" description="Disordered" evidence="4">
    <location>
        <begin position="338"/>
        <end position="358"/>
    </location>
</feature>
<accession>A0A4R4YSR9</accession>
<keyword evidence="3" id="KW-0804">Transcription</keyword>
<dbReference type="InterPro" id="IPR009057">
    <property type="entry name" value="Homeodomain-like_sf"/>
</dbReference>
<dbReference type="PANTHER" id="PTHR43537">
    <property type="entry name" value="TRANSCRIPTIONAL REGULATOR, GNTR FAMILY"/>
    <property type="match status" value="1"/>
</dbReference>
<keyword evidence="2" id="KW-0238">DNA-binding</keyword>
<dbReference type="Pfam" id="PF00392">
    <property type="entry name" value="GntR"/>
    <property type="match status" value="1"/>
</dbReference>
<dbReference type="Proteomes" id="UP000295302">
    <property type="component" value="Unassembled WGS sequence"/>
</dbReference>
<evidence type="ECO:0000256" key="2">
    <source>
        <dbReference type="ARBA" id="ARBA00023125"/>
    </source>
</evidence>
<dbReference type="InterPro" id="IPR000485">
    <property type="entry name" value="AsnC-type_HTH_dom"/>
</dbReference>
<evidence type="ECO:0000256" key="3">
    <source>
        <dbReference type="ARBA" id="ARBA00023163"/>
    </source>
</evidence>
<dbReference type="GO" id="GO:0003700">
    <property type="term" value="F:DNA-binding transcription factor activity"/>
    <property type="evidence" value="ECO:0007669"/>
    <property type="project" value="InterPro"/>
</dbReference>
<organism evidence="6 7">
    <name type="scientific">Nonomuraea terrae</name>
    <dbReference type="NCBI Taxonomy" id="2530383"/>
    <lineage>
        <taxon>Bacteria</taxon>
        <taxon>Bacillati</taxon>
        <taxon>Actinomycetota</taxon>
        <taxon>Actinomycetes</taxon>
        <taxon>Streptosporangiales</taxon>
        <taxon>Streptosporangiaceae</taxon>
        <taxon>Nonomuraea</taxon>
    </lineage>
</organism>
<comment type="caution">
    <text evidence="6">The sequence shown here is derived from an EMBL/GenBank/DDBJ whole genome shotgun (WGS) entry which is preliminary data.</text>
</comment>
<reference evidence="6 7" key="1">
    <citation type="submission" date="2019-03" db="EMBL/GenBank/DDBJ databases">
        <title>Draft genome sequences of novel Actinobacteria.</title>
        <authorList>
            <person name="Sahin N."/>
            <person name="Ay H."/>
            <person name="Saygin H."/>
        </authorList>
    </citation>
    <scope>NUCLEOTIDE SEQUENCE [LARGE SCALE GENOMIC DNA]</scope>
    <source>
        <strain evidence="6 7">CH32</strain>
    </source>
</reference>
<dbReference type="PRINTS" id="PR00033">
    <property type="entry name" value="HTHASNC"/>
</dbReference>
<dbReference type="SMART" id="SM00345">
    <property type="entry name" value="HTH_GNTR"/>
    <property type="match status" value="1"/>
</dbReference>
<protein>
    <submittedName>
        <fullName evidence="6">FCD domain-containing protein</fullName>
    </submittedName>
</protein>
<dbReference type="Pfam" id="PF13551">
    <property type="entry name" value="HTH_29"/>
    <property type="match status" value="1"/>
</dbReference>
<dbReference type="PANTHER" id="PTHR43537:SF45">
    <property type="entry name" value="GNTR FAMILY REGULATORY PROTEIN"/>
    <property type="match status" value="1"/>
</dbReference>
<dbReference type="PROSITE" id="PS50949">
    <property type="entry name" value="HTH_GNTR"/>
    <property type="match status" value="1"/>
</dbReference>
<dbReference type="EMBL" id="SMKQ01000038">
    <property type="protein sequence ID" value="TDD48345.1"/>
    <property type="molecule type" value="Genomic_DNA"/>
</dbReference>
<dbReference type="SUPFAM" id="SSF46785">
    <property type="entry name" value="Winged helix' DNA-binding domain"/>
    <property type="match status" value="1"/>
</dbReference>
<feature type="domain" description="HTH gntR-type" evidence="5">
    <location>
        <begin position="142"/>
        <end position="209"/>
    </location>
</feature>
<dbReference type="RefSeq" id="WP_132613071.1">
    <property type="nucleotide sequence ID" value="NZ_SMKQ01000038.1"/>
</dbReference>
<dbReference type="InterPro" id="IPR008920">
    <property type="entry name" value="TF_FadR/GntR_C"/>
</dbReference>